<evidence type="ECO:0000256" key="3">
    <source>
        <dbReference type="ARBA" id="ARBA00021212"/>
    </source>
</evidence>
<evidence type="ECO:0000256" key="11">
    <source>
        <dbReference type="ARBA" id="ARBA00023136"/>
    </source>
</evidence>
<dbReference type="FunFam" id="1.20.120.730:FF:000005">
    <property type="entry name" value="Protein transport protein SEC23"/>
    <property type="match status" value="1"/>
</dbReference>
<dbReference type="InterPro" id="IPR036175">
    <property type="entry name" value="Sec23/24_helical_dom_sf"/>
</dbReference>
<dbReference type="GO" id="GO:0090110">
    <property type="term" value="P:COPII-coated vesicle cargo loading"/>
    <property type="evidence" value="ECO:0007669"/>
    <property type="project" value="TreeGrafter"/>
</dbReference>
<keyword evidence="5 14" id="KW-0479">Metal-binding</keyword>
<evidence type="ECO:0000256" key="4">
    <source>
        <dbReference type="ARBA" id="ARBA00022448"/>
    </source>
</evidence>
<evidence type="ECO:0000256" key="5">
    <source>
        <dbReference type="ARBA" id="ARBA00022723"/>
    </source>
</evidence>
<evidence type="ECO:0000256" key="12">
    <source>
        <dbReference type="ARBA" id="ARBA00023329"/>
    </source>
</evidence>
<dbReference type="InterPro" id="IPR036465">
    <property type="entry name" value="vWFA_dom_sf"/>
</dbReference>
<evidence type="ECO:0000256" key="6">
    <source>
        <dbReference type="ARBA" id="ARBA00022824"/>
    </source>
</evidence>
<dbReference type="Pfam" id="PF00626">
    <property type="entry name" value="Gelsolin"/>
    <property type="match status" value="1"/>
</dbReference>
<dbReference type="InterPro" id="IPR006895">
    <property type="entry name" value="Znf_Sec23_Sec24"/>
</dbReference>
<dbReference type="Pfam" id="PF04815">
    <property type="entry name" value="Sec23_helical"/>
    <property type="match status" value="1"/>
</dbReference>
<dbReference type="GO" id="GO:0070971">
    <property type="term" value="C:endoplasmic reticulum exit site"/>
    <property type="evidence" value="ECO:0007669"/>
    <property type="project" value="TreeGrafter"/>
</dbReference>
<dbReference type="PANTHER" id="PTHR11141:SF0">
    <property type="entry name" value="PROTEIN TRANSPORT PROTEIN SEC23"/>
    <property type="match status" value="1"/>
</dbReference>
<dbReference type="InterPro" id="IPR006900">
    <property type="entry name" value="Sec23/24_helical_dom"/>
</dbReference>
<keyword evidence="12 14" id="KW-0968">Cytoplasmic vesicle</keyword>
<dbReference type="InterPro" id="IPR006896">
    <property type="entry name" value="Sec23/24_trunk_dom"/>
</dbReference>
<dbReference type="FunFam" id="3.40.20.10:FF:000041">
    <property type="entry name" value="Protein transport protein SEC23"/>
    <property type="match status" value="1"/>
</dbReference>
<keyword evidence="8 14" id="KW-0931">ER-Golgi transport</keyword>
<dbReference type="GO" id="GO:0008270">
    <property type="term" value="F:zinc ion binding"/>
    <property type="evidence" value="ECO:0007669"/>
    <property type="project" value="InterPro"/>
</dbReference>
<dbReference type="GO" id="GO:0006886">
    <property type="term" value="P:intracellular protein transport"/>
    <property type="evidence" value="ECO:0007669"/>
    <property type="project" value="InterPro"/>
</dbReference>
<keyword evidence="4 14" id="KW-0813">Transport</keyword>
<dbReference type="InterPro" id="IPR029006">
    <property type="entry name" value="ADF-H/Gelsolin-like_dom_sf"/>
</dbReference>
<feature type="domain" description="Sec23/Sec24 trunk" evidence="17">
    <location>
        <begin position="122"/>
        <end position="354"/>
    </location>
</feature>
<evidence type="ECO:0000259" key="19">
    <source>
        <dbReference type="Pfam" id="PF08033"/>
    </source>
</evidence>
<dbReference type="Gene3D" id="3.40.20.10">
    <property type="entry name" value="Severin"/>
    <property type="match status" value="1"/>
</dbReference>
<keyword evidence="9 14" id="KW-0653">Protein transport</keyword>
<dbReference type="Gene3D" id="2.60.40.1670">
    <property type="entry name" value="beta-sandwich domain of Sec23/24"/>
    <property type="match status" value="1"/>
</dbReference>
<dbReference type="Gene3D" id="3.40.50.410">
    <property type="entry name" value="von Willebrand factor, type A domain"/>
    <property type="match status" value="1"/>
</dbReference>
<dbReference type="GO" id="GO:0005096">
    <property type="term" value="F:GTPase activator activity"/>
    <property type="evidence" value="ECO:0007669"/>
    <property type="project" value="TreeGrafter"/>
</dbReference>
<dbReference type="SUPFAM" id="SSF53300">
    <property type="entry name" value="vWA-like"/>
    <property type="match status" value="1"/>
</dbReference>
<feature type="domain" description="Gelsolin-like" evidence="15">
    <location>
        <begin position="599"/>
        <end position="685"/>
    </location>
</feature>
<dbReference type="InterPro" id="IPR036174">
    <property type="entry name" value="Znf_Sec23_Sec24_sf"/>
</dbReference>
<keyword evidence="14" id="KW-0963">Cytoplasm</keyword>
<sequence length="727" mass="78318">MAEFTEMEEIDAVRMVWNVWPHSRLEAAKCVIPFGVMYTPAKATRNLQSVEYDPVQCKGCGAALNPYAAVDFHLKQWGCPFCLTRNAFPPHYAGISETVLPAELFPTCTTIEYVPTRHMAPPAPPTYLFILDVSVAEDELAAAKSALLQALALLPDASQVGFITFGTHVHVHELAHAATCPKVYVFRGTKEHSPGSCEFALSGLLEDLGRDLFVAAPGNRPARATGAALSVASALAGACLPPGGSGGARLMLLVGGPGTVGPGQVVGPDLAESIRSHKDLAKDAAPYTAAASKHYDAIGAALAAAGHALDVYACSLDQVGLFEMKSAVELTGGLTVQTDSFANPVFRESLRRVFTPAGEPGHLGLNHGAQFEVRVSKNIKVCGLLGPASAVPGDRKSPWLSETQVGQGGTTCWRLSTLAAGTTLAVVYDVVAPHGSSMGDAGSSQFFLQFTTRYVHEDGRPRVRATTVSRRWVDGAGGELLQGFDQEAAAVLLARLAAHKMEREDDFDVTRWLDRSLIRLCARFGDYRRDEPDSFQLRPQLAYFPQFIFNFRRSQFCQVFGNSPDETAYARLALQRETVAEAITMIQPLLFSYAMGAAPEPVLLDVSSVLPDRILLLDAYFYVVVFHGTTVAQWRKAGYAEQPEYAAFKALLEAPAAEAAAVCARRFPVPRLTVCDQNGSQARFLLAKLNPSATYQTGAAMSSEVIMTDDVSLSVFTEHLKKLAVQS</sequence>
<proteinExistence type="inferred from homology"/>
<dbReference type="GO" id="GO:0005789">
    <property type="term" value="C:endoplasmic reticulum membrane"/>
    <property type="evidence" value="ECO:0007669"/>
    <property type="project" value="UniProtKB-SubCell"/>
</dbReference>
<name>A0AAD9IK26_PROWI</name>
<evidence type="ECO:0000259" key="18">
    <source>
        <dbReference type="Pfam" id="PF04815"/>
    </source>
</evidence>
<evidence type="ECO:0000256" key="10">
    <source>
        <dbReference type="ARBA" id="ARBA00023034"/>
    </source>
</evidence>
<dbReference type="GO" id="GO:0030127">
    <property type="term" value="C:COPII vesicle coat"/>
    <property type="evidence" value="ECO:0007669"/>
    <property type="project" value="InterPro"/>
</dbReference>
<accession>A0AAD9IK26</accession>
<dbReference type="SUPFAM" id="SSF82919">
    <property type="entry name" value="Zn-finger domain of Sec23/24"/>
    <property type="match status" value="1"/>
</dbReference>
<dbReference type="FunFam" id="2.30.30.380:FF:000001">
    <property type="entry name" value="Protein transport protein SEC23"/>
    <property type="match status" value="1"/>
</dbReference>
<evidence type="ECO:0000259" key="15">
    <source>
        <dbReference type="Pfam" id="PF00626"/>
    </source>
</evidence>
<dbReference type="InterPro" id="IPR037364">
    <property type="entry name" value="Sec23"/>
</dbReference>
<keyword evidence="6 14" id="KW-0256">Endoplasmic reticulum</keyword>
<dbReference type="Proteomes" id="UP001255856">
    <property type="component" value="Unassembled WGS sequence"/>
</dbReference>
<dbReference type="Pfam" id="PF08033">
    <property type="entry name" value="Sec23_BS"/>
    <property type="match status" value="1"/>
</dbReference>
<comment type="caution">
    <text evidence="20">The sequence shown here is derived from an EMBL/GenBank/DDBJ whole genome shotgun (WGS) entry which is preliminary data.</text>
</comment>
<evidence type="ECO:0000313" key="21">
    <source>
        <dbReference type="Proteomes" id="UP001255856"/>
    </source>
</evidence>
<feature type="domain" description="Sec23/Sec24 helical" evidence="18">
    <location>
        <begin position="485"/>
        <end position="583"/>
    </location>
</feature>
<comment type="similarity">
    <text evidence="2 14">Belongs to the SEC23/SEC24 family. SEC23 subfamily.</text>
</comment>
<dbReference type="SUPFAM" id="SSF81811">
    <property type="entry name" value="Helical domain of Sec23/24"/>
    <property type="match status" value="1"/>
</dbReference>
<evidence type="ECO:0000256" key="8">
    <source>
        <dbReference type="ARBA" id="ARBA00022892"/>
    </source>
</evidence>
<keyword evidence="11 14" id="KW-0472">Membrane</keyword>
<evidence type="ECO:0000256" key="9">
    <source>
        <dbReference type="ARBA" id="ARBA00022927"/>
    </source>
</evidence>
<dbReference type="EMBL" id="JASFZW010000006">
    <property type="protein sequence ID" value="KAK2077632.1"/>
    <property type="molecule type" value="Genomic_DNA"/>
</dbReference>
<dbReference type="Pfam" id="PF04810">
    <property type="entry name" value="zf-Sec23_Sec24"/>
    <property type="match status" value="1"/>
</dbReference>
<gene>
    <name evidence="20" type="ORF">QBZ16_004478</name>
</gene>
<keyword evidence="10" id="KW-0333">Golgi apparatus</keyword>
<dbReference type="InterPro" id="IPR007123">
    <property type="entry name" value="Gelsolin-like_dom"/>
</dbReference>
<dbReference type="Gene3D" id="1.20.120.730">
    <property type="entry name" value="Sec23/Sec24 helical domain"/>
    <property type="match status" value="1"/>
</dbReference>
<evidence type="ECO:0000256" key="1">
    <source>
        <dbReference type="ARBA" id="ARBA00004255"/>
    </source>
</evidence>
<evidence type="ECO:0000256" key="7">
    <source>
        <dbReference type="ARBA" id="ARBA00022833"/>
    </source>
</evidence>
<evidence type="ECO:0000256" key="13">
    <source>
        <dbReference type="ARBA" id="ARBA00025471"/>
    </source>
</evidence>
<dbReference type="InterPro" id="IPR036180">
    <property type="entry name" value="Gelsolin-like_dom_sf"/>
</dbReference>
<protein>
    <recommendedName>
        <fullName evidence="3 14">Protein transport protein SEC23</fullName>
    </recommendedName>
</protein>
<organism evidence="20 21">
    <name type="scientific">Prototheca wickerhamii</name>
    <dbReference type="NCBI Taxonomy" id="3111"/>
    <lineage>
        <taxon>Eukaryota</taxon>
        <taxon>Viridiplantae</taxon>
        <taxon>Chlorophyta</taxon>
        <taxon>core chlorophytes</taxon>
        <taxon>Trebouxiophyceae</taxon>
        <taxon>Chlorellales</taxon>
        <taxon>Chlorellaceae</taxon>
        <taxon>Prototheca</taxon>
    </lineage>
</organism>
<keyword evidence="21" id="KW-1185">Reference proteome</keyword>
<dbReference type="PANTHER" id="PTHR11141">
    <property type="entry name" value="PROTEIN TRANSPORT PROTEIN SEC23"/>
    <property type="match status" value="1"/>
</dbReference>
<comment type="subcellular location">
    <subcellularLocation>
        <location evidence="14">Cytoplasmic vesicle</location>
        <location evidence="14">COPII-coated vesicle membrane</location>
        <topology evidence="14">Peripheral membrane protein</topology>
        <orientation evidence="14">Cytoplasmic side</orientation>
    </subcellularLocation>
    <subcellularLocation>
        <location evidence="14">Endoplasmic reticulum membrane</location>
        <topology evidence="14">Peripheral membrane protein</topology>
        <orientation evidence="14">Cytoplasmic side</orientation>
    </subcellularLocation>
    <subcellularLocation>
        <location evidence="1">Golgi apparatus membrane</location>
        <topology evidence="1">Peripheral membrane protein</topology>
        <orientation evidence="1">Cytoplasmic side</orientation>
    </subcellularLocation>
</comment>
<dbReference type="AlphaFoldDB" id="A0AAD9IK26"/>
<evidence type="ECO:0000259" key="16">
    <source>
        <dbReference type="Pfam" id="PF04810"/>
    </source>
</evidence>
<keyword evidence="7 14" id="KW-0862">Zinc</keyword>
<comment type="function">
    <text evidence="13 14">Component of the coat protein complex II (COPII) which promotes the formation of transport vesicles from the endoplasmic reticulum (ER). The coat has two main functions, the physical deformation of the endoplasmic reticulum membrane into vesicles and the selection of cargo molecules.</text>
</comment>
<feature type="domain" description="Sec23/Sec24 beta-sandwich" evidence="19">
    <location>
        <begin position="369"/>
        <end position="473"/>
    </location>
</feature>
<evidence type="ECO:0000256" key="14">
    <source>
        <dbReference type="RuleBase" id="RU365030"/>
    </source>
</evidence>
<evidence type="ECO:0000313" key="20">
    <source>
        <dbReference type="EMBL" id="KAK2077632.1"/>
    </source>
</evidence>
<dbReference type="SUPFAM" id="SSF82754">
    <property type="entry name" value="C-terminal, gelsolin-like domain of Sec23/24"/>
    <property type="match status" value="1"/>
</dbReference>
<reference evidence="20" key="1">
    <citation type="submission" date="2021-01" db="EMBL/GenBank/DDBJ databases">
        <authorList>
            <person name="Eckstrom K.M.E."/>
        </authorList>
    </citation>
    <scope>NUCLEOTIDE SEQUENCE</scope>
    <source>
        <strain evidence="20">UVCC 0001</strain>
    </source>
</reference>
<dbReference type="Gene3D" id="2.30.30.380">
    <property type="entry name" value="Zn-finger domain of Sec23/24"/>
    <property type="match status" value="1"/>
</dbReference>
<evidence type="ECO:0000256" key="2">
    <source>
        <dbReference type="ARBA" id="ARBA00009210"/>
    </source>
</evidence>
<dbReference type="SUPFAM" id="SSF81995">
    <property type="entry name" value="beta-sandwich domain of Sec23/24"/>
    <property type="match status" value="1"/>
</dbReference>
<dbReference type="InterPro" id="IPR012990">
    <property type="entry name" value="Beta-sandwich_Sec23_24"/>
</dbReference>
<dbReference type="GO" id="GO:0000139">
    <property type="term" value="C:Golgi membrane"/>
    <property type="evidence" value="ECO:0007669"/>
    <property type="project" value="UniProtKB-SubCell"/>
</dbReference>
<dbReference type="Pfam" id="PF04811">
    <property type="entry name" value="Sec23_trunk"/>
    <property type="match status" value="1"/>
</dbReference>
<feature type="domain" description="Zinc finger Sec23/Sec24-type" evidence="16">
    <location>
        <begin position="54"/>
        <end position="92"/>
    </location>
</feature>
<evidence type="ECO:0000259" key="17">
    <source>
        <dbReference type="Pfam" id="PF04811"/>
    </source>
</evidence>